<dbReference type="SUPFAM" id="SSF52833">
    <property type="entry name" value="Thioredoxin-like"/>
    <property type="match status" value="1"/>
</dbReference>
<evidence type="ECO:0000256" key="1">
    <source>
        <dbReference type="ARBA" id="ARBA00007198"/>
    </source>
</evidence>
<keyword evidence="2 4" id="KW-0560">Oxidoreductase</keyword>
<dbReference type="OrthoDB" id="9790554at2"/>
<dbReference type="Gene3D" id="3.40.30.10">
    <property type="entry name" value="Glutaredoxin"/>
    <property type="match status" value="1"/>
</dbReference>
<dbReference type="RefSeq" id="WP_092841748.1">
    <property type="nucleotide sequence ID" value="NZ_FPCF01000008.1"/>
</dbReference>
<dbReference type="InterPro" id="IPR036249">
    <property type="entry name" value="Thioredoxin-like_sf"/>
</dbReference>
<dbReference type="AlphaFoldDB" id="A0A432XCU2"/>
<dbReference type="EC" id="1.20.4.1" evidence="4"/>
<gene>
    <name evidence="5" type="primary">arsC</name>
    <name evidence="5" type="ORF">CWE24_11450</name>
</gene>
<dbReference type="InterPro" id="IPR006660">
    <property type="entry name" value="Arsenate_reductase-like"/>
</dbReference>
<sequence>MAQVTIYHNPRCSKSRQTLQLLEQNGIEPQVVEYLKTPPSVPELKTLVKQLGFISARELMRSKEDAYKAQNLAEVNDESALLEAMASEPKLIERPIVVVGDQARLGRPPEAVLELLD</sequence>
<evidence type="ECO:0000256" key="3">
    <source>
        <dbReference type="PROSITE-ProRule" id="PRU01282"/>
    </source>
</evidence>
<evidence type="ECO:0000256" key="4">
    <source>
        <dbReference type="RuleBase" id="RU362029"/>
    </source>
</evidence>
<dbReference type="Pfam" id="PF03960">
    <property type="entry name" value="ArsC"/>
    <property type="match status" value="1"/>
</dbReference>
<comment type="catalytic activity">
    <reaction evidence="4">
        <text>[glutaredoxin]-dithiol + arsenate + glutathione + H(+) = glutathionyl-S-S-[glutaredoxin] + arsenite + H2O</text>
        <dbReference type="Rhea" id="RHEA:22016"/>
        <dbReference type="Rhea" id="RHEA-COMP:10729"/>
        <dbReference type="Rhea" id="RHEA-COMP:17668"/>
        <dbReference type="ChEBI" id="CHEBI:15377"/>
        <dbReference type="ChEBI" id="CHEBI:15378"/>
        <dbReference type="ChEBI" id="CHEBI:29242"/>
        <dbReference type="ChEBI" id="CHEBI:29950"/>
        <dbReference type="ChEBI" id="CHEBI:48597"/>
        <dbReference type="ChEBI" id="CHEBI:57925"/>
        <dbReference type="ChEBI" id="CHEBI:146199"/>
        <dbReference type="EC" id="1.20.4.1"/>
    </reaction>
</comment>
<dbReference type="PROSITE" id="PS51353">
    <property type="entry name" value="ARSC"/>
    <property type="match status" value="1"/>
</dbReference>
<keyword evidence="6" id="KW-1185">Reference proteome</keyword>
<dbReference type="Proteomes" id="UP000286985">
    <property type="component" value="Unassembled WGS sequence"/>
</dbReference>
<name>A0A432XCU2_9GAMM</name>
<evidence type="ECO:0000313" key="6">
    <source>
        <dbReference type="Proteomes" id="UP000286985"/>
    </source>
</evidence>
<reference evidence="6" key="1">
    <citation type="journal article" date="2018" name="Front. Microbiol.">
        <title>Genome-Based Analysis Reveals the Taxonomy and Diversity of the Family Idiomarinaceae.</title>
        <authorList>
            <person name="Liu Y."/>
            <person name="Lai Q."/>
            <person name="Shao Z."/>
        </authorList>
    </citation>
    <scope>NUCLEOTIDE SEQUENCE [LARGE SCALE GENOMIC DNA]</scope>
    <source>
        <strain evidence="6">908033</strain>
    </source>
</reference>
<proteinExistence type="inferred from homology"/>
<dbReference type="PANTHER" id="PTHR30041:SF4">
    <property type="entry name" value="ARSENATE REDUCTASE"/>
    <property type="match status" value="1"/>
</dbReference>
<dbReference type="PANTHER" id="PTHR30041">
    <property type="entry name" value="ARSENATE REDUCTASE"/>
    <property type="match status" value="1"/>
</dbReference>
<dbReference type="EMBL" id="PIPU01000007">
    <property type="protein sequence ID" value="RUO46515.1"/>
    <property type="molecule type" value="Genomic_DNA"/>
</dbReference>
<evidence type="ECO:0000256" key="2">
    <source>
        <dbReference type="ARBA" id="ARBA00023002"/>
    </source>
</evidence>
<evidence type="ECO:0000313" key="5">
    <source>
        <dbReference type="EMBL" id="RUO46515.1"/>
    </source>
</evidence>
<dbReference type="NCBIfam" id="TIGR00014">
    <property type="entry name" value="arsC"/>
    <property type="match status" value="1"/>
</dbReference>
<accession>A0A432XCU2</accession>
<comment type="caution">
    <text evidence="5">The sequence shown here is derived from an EMBL/GenBank/DDBJ whole genome shotgun (WGS) entry which is preliminary data.</text>
</comment>
<dbReference type="InterPro" id="IPR006659">
    <property type="entry name" value="Arsenate_reductase"/>
</dbReference>
<protein>
    <recommendedName>
        <fullName evidence="4">Arsenate reductase</fullName>
        <ecNumber evidence="4">1.20.4.1</ecNumber>
    </recommendedName>
</protein>
<dbReference type="GO" id="GO:0008794">
    <property type="term" value="F:arsenate reductase (glutaredoxin) activity"/>
    <property type="evidence" value="ECO:0007669"/>
    <property type="project" value="UniProtKB-UniRule"/>
</dbReference>
<comment type="similarity">
    <text evidence="1 3 4">Belongs to the ArsC family.</text>
</comment>
<organism evidence="5 6">
    <name type="scientific">Pseudidiomarina donghaiensis</name>
    <dbReference type="NCBI Taxonomy" id="519452"/>
    <lineage>
        <taxon>Bacteria</taxon>
        <taxon>Pseudomonadati</taxon>
        <taxon>Pseudomonadota</taxon>
        <taxon>Gammaproteobacteria</taxon>
        <taxon>Alteromonadales</taxon>
        <taxon>Idiomarinaceae</taxon>
        <taxon>Pseudidiomarina</taxon>
    </lineage>
</organism>
<dbReference type="STRING" id="519452.SAMN04488139_2379"/>
<dbReference type="CDD" id="cd03034">
    <property type="entry name" value="ArsC_ArsC"/>
    <property type="match status" value="1"/>
</dbReference>